<feature type="transmembrane region" description="Helical" evidence="1">
    <location>
        <begin position="46"/>
        <end position="64"/>
    </location>
</feature>
<dbReference type="OrthoDB" id="2935858at2"/>
<evidence type="ECO:0000313" key="2">
    <source>
        <dbReference type="EMBL" id="KAB2335072.1"/>
    </source>
</evidence>
<keyword evidence="1" id="KW-0472">Membrane</keyword>
<sequence>MEKLDFSPFQGQMNEMVLQLALILFIPLIGGLVINFVLVKIRLPQGLSNFVAIAAMLYGMYMMFDILF</sequence>
<reference evidence="2 3" key="1">
    <citation type="journal article" date="2014" name="Arch. Microbiol.">
        <title>Bacillus mesophilum sp. nov., strain IITR-54T, a novel 4-chlorobiphenyl dechlorinating bacterium.</title>
        <authorList>
            <person name="Manickam N."/>
            <person name="Singh N.K."/>
            <person name="Bajaj A."/>
            <person name="Kumar R.M."/>
            <person name="Kaur G."/>
            <person name="Kaur N."/>
            <person name="Bala M."/>
            <person name="Kumar A."/>
            <person name="Mayilraj S."/>
        </authorList>
    </citation>
    <scope>NUCLEOTIDE SEQUENCE [LARGE SCALE GENOMIC DNA]</scope>
    <source>
        <strain evidence="2 3">IITR-54</strain>
    </source>
</reference>
<accession>A0A7V7V0B2</accession>
<keyword evidence="3" id="KW-1185">Reference proteome</keyword>
<keyword evidence="1" id="KW-1133">Transmembrane helix</keyword>
<keyword evidence="1" id="KW-0812">Transmembrane</keyword>
<protein>
    <submittedName>
        <fullName evidence="2">Uncharacterized protein</fullName>
    </submittedName>
</protein>
<name>A0A7V7V0B2_9BACI</name>
<dbReference type="Proteomes" id="UP000441354">
    <property type="component" value="Unassembled WGS sequence"/>
</dbReference>
<dbReference type="EMBL" id="WBOT01000001">
    <property type="protein sequence ID" value="KAB2335072.1"/>
    <property type="molecule type" value="Genomic_DNA"/>
</dbReference>
<evidence type="ECO:0000256" key="1">
    <source>
        <dbReference type="SAM" id="Phobius"/>
    </source>
</evidence>
<evidence type="ECO:0000313" key="3">
    <source>
        <dbReference type="Proteomes" id="UP000441354"/>
    </source>
</evidence>
<feature type="transmembrane region" description="Helical" evidence="1">
    <location>
        <begin position="20"/>
        <end position="39"/>
    </location>
</feature>
<gene>
    <name evidence="2" type="ORF">F7732_00410</name>
</gene>
<proteinExistence type="predicted"/>
<dbReference type="AlphaFoldDB" id="A0A7V7V0B2"/>
<comment type="caution">
    <text evidence="2">The sequence shown here is derived from an EMBL/GenBank/DDBJ whole genome shotgun (WGS) entry which is preliminary data.</text>
</comment>
<dbReference type="RefSeq" id="WP_151571756.1">
    <property type="nucleotide sequence ID" value="NZ_WBOT01000001.1"/>
</dbReference>
<organism evidence="2 3">
    <name type="scientific">Bacillus mesophilum</name>
    <dbReference type="NCBI Taxonomy" id="1071718"/>
    <lineage>
        <taxon>Bacteria</taxon>
        <taxon>Bacillati</taxon>
        <taxon>Bacillota</taxon>
        <taxon>Bacilli</taxon>
        <taxon>Bacillales</taxon>
        <taxon>Bacillaceae</taxon>
        <taxon>Bacillus</taxon>
    </lineage>
</organism>